<accession>A0AAD4LL76</accession>
<sequence length="541" mass="59199">MTYFDASFGIANPRTLLAPLGAPASVEDGSTTQSGHLDGVDSIFDCPEGHSFYQSGTLPYNTTGFEPEDGSYTTVATRDMSAGSSYLGGFTRTPNATASTSAIPPPLFADYGPYTHGFDILSEPLGWDFSVLPTPSLTNASSIPSPPTDEIGDHINTPHAHETLASNFVSLSDLLSDFGTLGAFQAEQVPGAPPYWDRINFAPLTQRDDAPTSAPVGMFENIPPSSWLNYADNTAVPTDVLTATTTIGGNGRAGTVLGKRTREWYGISRKLPNMLMTMTAAAPEELTRGGGQAPVGTAWSREARAITAQGLYLHPLLGSSTQQETVGFPAQEQLEGREQLETPPDSRGIMPLHTGESAEDREGLYTIPSTLTERQRLMLQTTEDNVEHGAVHSIKCKLCPTVELGSWQCFRRHCKTSEEHPAKLIFCNRCGDHFGCRDSEKRHNGKKYQEECSTTSRDQAEWKKTTVKRLFEEFNMKIEHCLRTGEELGPRFARITQQAIQQAKVPTTSKKQKKTWSEGDSCFQITKEPINLKIAVTNYAF</sequence>
<evidence type="ECO:0000313" key="2">
    <source>
        <dbReference type="Proteomes" id="UP001201163"/>
    </source>
</evidence>
<dbReference type="AlphaFoldDB" id="A0AAD4LL76"/>
<comment type="caution">
    <text evidence="1">The sequence shown here is derived from an EMBL/GenBank/DDBJ whole genome shotgun (WGS) entry which is preliminary data.</text>
</comment>
<dbReference type="EMBL" id="JAKELL010000010">
    <property type="protein sequence ID" value="KAH8995906.1"/>
    <property type="molecule type" value="Genomic_DNA"/>
</dbReference>
<name>A0AAD4LL76_9AGAM</name>
<organism evidence="1 2">
    <name type="scientific">Lactarius akahatsu</name>
    <dbReference type="NCBI Taxonomy" id="416441"/>
    <lineage>
        <taxon>Eukaryota</taxon>
        <taxon>Fungi</taxon>
        <taxon>Dikarya</taxon>
        <taxon>Basidiomycota</taxon>
        <taxon>Agaricomycotina</taxon>
        <taxon>Agaricomycetes</taxon>
        <taxon>Russulales</taxon>
        <taxon>Russulaceae</taxon>
        <taxon>Lactarius</taxon>
    </lineage>
</organism>
<dbReference type="Proteomes" id="UP001201163">
    <property type="component" value="Unassembled WGS sequence"/>
</dbReference>
<gene>
    <name evidence="1" type="ORF">EDB92DRAFT_1814379</name>
</gene>
<protein>
    <submittedName>
        <fullName evidence="1">Uncharacterized protein</fullName>
    </submittedName>
</protein>
<keyword evidence="2" id="KW-1185">Reference proteome</keyword>
<evidence type="ECO:0000313" key="1">
    <source>
        <dbReference type="EMBL" id="KAH8995906.1"/>
    </source>
</evidence>
<proteinExistence type="predicted"/>
<reference evidence="1" key="1">
    <citation type="submission" date="2022-01" db="EMBL/GenBank/DDBJ databases">
        <title>Comparative genomics reveals a dynamic genome evolution in the ectomycorrhizal milk-cap (Lactarius) mushrooms.</title>
        <authorList>
            <consortium name="DOE Joint Genome Institute"/>
            <person name="Lebreton A."/>
            <person name="Tang N."/>
            <person name="Kuo A."/>
            <person name="LaButti K."/>
            <person name="Drula E."/>
            <person name="Barry K."/>
            <person name="Clum A."/>
            <person name="Lipzen A."/>
            <person name="Mousain D."/>
            <person name="Ng V."/>
            <person name="Wang R."/>
            <person name="Wang X."/>
            <person name="Dai Y."/>
            <person name="Henrissat B."/>
            <person name="Grigoriev I.V."/>
            <person name="Guerin-Laguette A."/>
            <person name="Yu F."/>
            <person name="Martin F.M."/>
        </authorList>
    </citation>
    <scope>NUCLEOTIDE SEQUENCE</scope>
    <source>
        <strain evidence="1">QP</strain>
    </source>
</reference>